<dbReference type="SUPFAM" id="SSF88697">
    <property type="entry name" value="PUA domain-like"/>
    <property type="match status" value="1"/>
</dbReference>
<evidence type="ECO:0000259" key="1">
    <source>
        <dbReference type="SMART" id="SM00382"/>
    </source>
</evidence>
<dbReference type="EMBL" id="JAEAGR010000001">
    <property type="protein sequence ID" value="MBH1939466.1"/>
    <property type="molecule type" value="Genomic_DNA"/>
</dbReference>
<dbReference type="PANTHER" id="PTHR37291">
    <property type="entry name" value="5-METHYLCYTOSINE-SPECIFIC RESTRICTION ENZYME B"/>
    <property type="match status" value="1"/>
</dbReference>
<evidence type="ECO:0000313" key="2">
    <source>
        <dbReference type="EMBL" id="MBH1939466.1"/>
    </source>
</evidence>
<dbReference type="Gene3D" id="3.40.50.300">
    <property type="entry name" value="P-loop containing nucleotide triphosphate hydrolases"/>
    <property type="match status" value="1"/>
</dbReference>
<dbReference type="GO" id="GO:0005524">
    <property type="term" value="F:ATP binding"/>
    <property type="evidence" value="ECO:0007669"/>
    <property type="project" value="InterPro"/>
</dbReference>
<dbReference type="CDD" id="cd00009">
    <property type="entry name" value="AAA"/>
    <property type="match status" value="1"/>
</dbReference>
<gene>
    <name evidence="2" type="ORF">I5677_01000</name>
</gene>
<comment type="caution">
    <text evidence="2">The sequence shown here is derived from an EMBL/GenBank/DDBJ whole genome shotgun (WGS) entry which is preliminary data.</text>
</comment>
<dbReference type="InterPro" id="IPR052934">
    <property type="entry name" value="Methyl-DNA_Rec/Restrict_Enz"/>
</dbReference>
<dbReference type="Proteomes" id="UP000623269">
    <property type="component" value="Unassembled WGS sequence"/>
</dbReference>
<protein>
    <submittedName>
        <fullName evidence="2">EVE domain-containing protein</fullName>
    </submittedName>
</protein>
<dbReference type="InterPro" id="IPR011704">
    <property type="entry name" value="ATPase_dyneun-rel_AAA"/>
</dbReference>
<dbReference type="GO" id="GO:0016887">
    <property type="term" value="F:ATP hydrolysis activity"/>
    <property type="evidence" value="ECO:0007669"/>
    <property type="project" value="InterPro"/>
</dbReference>
<dbReference type="InterPro" id="IPR027417">
    <property type="entry name" value="P-loop_NTPase"/>
</dbReference>
<evidence type="ECO:0000313" key="3">
    <source>
        <dbReference type="Proteomes" id="UP000623269"/>
    </source>
</evidence>
<reference evidence="2" key="1">
    <citation type="submission" date="2020-12" db="EMBL/GenBank/DDBJ databases">
        <title>M. sibirica DSM 26468T genome.</title>
        <authorList>
            <person name="Thieme N."/>
            <person name="Rettenmaier R."/>
            <person name="Zverlov V."/>
            <person name="Liebl W."/>
        </authorList>
    </citation>
    <scope>NUCLEOTIDE SEQUENCE</scope>
    <source>
        <strain evidence="2">DSM 26468</strain>
    </source>
</reference>
<accession>A0A8J7H4J3</accession>
<dbReference type="InterPro" id="IPR015947">
    <property type="entry name" value="PUA-like_sf"/>
</dbReference>
<keyword evidence="3" id="KW-1185">Reference proteome</keyword>
<dbReference type="Pfam" id="PF07728">
    <property type="entry name" value="AAA_5"/>
    <property type="match status" value="1"/>
</dbReference>
<feature type="domain" description="AAA+ ATPase" evidence="1">
    <location>
        <begin position="562"/>
        <end position="726"/>
    </location>
</feature>
<dbReference type="Gene3D" id="3.10.590.10">
    <property type="entry name" value="ph1033 like domains"/>
    <property type="match status" value="1"/>
</dbReference>
<dbReference type="PANTHER" id="PTHR37291:SF1">
    <property type="entry name" value="TYPE IV METHYL-DIRECTED RESTRICTION ENZYME ECOKMCRB SUBUNIT"/>
    <property type="match status" value="1"/>
</dbReference>
<name>A0A8J7H4J3_9FIRM</name>
<proteinExistence type="predicted"/>
<dbReference type="SUPFAM" id="SSF52540">
    <property type="entry name" value="P-loop containing nucleoside triphosphate hydrolases"/>
    <property type="match status" value="1"/>
</dbReference>
<sequence>MTLHEKLSIQTEMNPDAHDGAYELVRETVNALANVNPEELGIEDLDMLYLMGIGTWKSSYQKKKEKINKSHLSQSEKNRLLNLVDKLQENAKNHQYENSGNNGSIGMFGTGFFTFNKVSKDDARRFIRLCIEISRIDDDEIIFEKTHEVLKNNIYGMGIASVSEILHYLKPFTFPVLNNSSDAGSIVYKSLDINLLKPGELPFYIQNVKKIKEYRDNNFKFKNYRILDTVLWDIDTDNTKAWLLNVFIKNKTVWDYCKENNCFAMQYEYDVQDNSSVTRNIKVAKDVKIGDYVLAYTGDQKVLAYGIVIKEYYEEKDDRKFISSNEKWAQRIGVRWEKISSEPIVIDDFNKTLEVMETNKLSVQAINQISNTGYKRAVEIINSQSVIEYDEAEDSQKVNYWWLNAKPSIWSFDNINIGEKIEYTSHTDKGTKRNVYKYFDEAKVGDLVIGYETSPTRAIVSLLKVSREHNGETVEFEKTANLLRPIPLDEIRSEKVLGETLEAIQGSIGSFFKVKENEYEIIMEMIEGEEVKTPDVYTKDNLLQEVFISEEKYEDIIYDLEHKKNIILQGPPGVGKTFVAKKLAYSHMKLKDDSKIQMIQFHQNYSYEDFIQGFRPTEDGKFKLKNGIFYDFCKKAQRDKEHNYYFIIDEINRGNLSKIFGELMMLIESDKRGKEYEIPLTYAQSEDDKFYIPDNLYLIGMMNTADRSLAMVDYALRRRFSFISINPAFSTEAFRNFMKEKGIEDFLLNKIITRMEHLNKKISDDNKNLGKGYRIGHSYFCITPKQGESQDKWYRRIILSEIKPLLLEYWFDDEETAETEIDYLLS</sequence>
<organism evidence="2 3">
    <name type="scientific">Mobilitalea sibirica</name>
    <dbReference type="NCBI Taxonomy" id="1462919"/>
    <lineage>
        <taxon>Bacteria</taxon>
        <taxon>Bacillati</taxon>
        <taxon>Bacillota</taxon>
        <taxon>Clostridia</taxon>
        <taxon>Lachnospirales</taxon>
        <taxon>Lachnospiraceae</taxon>
        <taxon>Mobilitalea</taxon>
    </lineage>
</organism>
<dbReference type="SMART" id="SM00382">
    <property type="entry name" value="AAA"/>
    <property type="match status" value="1"/>
</dbReference>
<dbReference type="AlphaFoldDB" id="A0A8J7H4J3"/>
<dbReference type="InterPro" id="IPR003593">
    <property type="entry name" value="AAA+_ATPase"/>
</dbReference>
<dbReference type="RefSeq" id="WP_197659688.1">
    <property type="nucleotide sequence ID" value="NZ_JAEAGR010000001.1"/>
</dbReference>